<proteinExistence type="predicted"/>
<name>U5YIF4_9REOV</name>
<dbReference type="Proteomes" id="UP000162272">
    <property type="component" value="Genome"/>
</dbReference>
<evidence type="ECO:0000256" key="1">
    <source>
        <dbReference type="ARBA" id="ARBA00014071"/>
    </source>
</evidence>
<gene>
    <name evidence="2" type="ORF">CGLV_NS1</name>
</gene>
<protein>
    <recommendedName>
        <fullName evidence="1">Non-structural protein NS1</fullName>
    </recommendedName>
</protein>
<evidence type="ECO:0000313" key="3">
    <source>
        <dbReference type="Proteomes" id="UP000162272"/>
    </source>
</evidence>
<dbReference type="Pfam" id="PF01718">
    <property type="entry name" value="Orbi_NS1"/>
    <property type="match status" value="1"/>
</dbReference>
<dbReference type="OrthoDB" id="4830at10239"/>
<sequence>MERFLARFQISGDAAIAVKTFNLISANWTCSHLRRDCFVGGQCARQFFTDALERCANDGSLPEANQLVKVAVKALNDREKVWLNVFRSLQQDDEGISENGLNAVMARARELYSQMGMLDEVKQLRLTQNPERVNLDDGASFIHMTFLPIFMGHIVKPCSLMRYGQIGFIFFNANRLDSVVPFDQEELQREKNQLQNHIRRMLPICPTTGSRSRIYNLAFAPIEMAQHMQNKNFRLAVCKRLEMDFKYLHFLNTKFGARMILQRTALEPQGDDAGLTPYMEKIERHGSEDSLIKIRIKTYGDEHWESWCYPEVLQRMCNHGRVSELQIIEFMESKKTCQICFLAEQNLDDEIVLVDTRTAELTGIDPVKFVKNVAHDDCNINVPQIVLTGSQILTQIGGHWVITNANSGMEAFLVTAACIHRHVRGEGLWIKKDWQNAVAMLGRVLFRFDSDCKARTSMARLFCFICFGYMPLDNGRIVDWTDLGCFLNVITGGEENSFGKDVDAFTIMLDAVKSVMVLSNQQQIVNVDLAERPLDAHVKDVCFGIEAQMHNMHVKRFTNQPM</sequence>
<accession>U5YIF4</accession>
<organism evidence="2 3">
    <name type="scientific">Changuinola virus</name>
    <dbReference type="NCBI Taxonomy" id="40052"/>
    <lineage>
        <taxon>Viruses</taxon>
        <taxon>Riboviria</taxon>
        <taxon>Orthornavirae</taxon>
        <taxon>Duplornaviricota</taxon>
        <taxon>Resentoviricetes</taxon>
        <taxon>Reovirales</taxon>
        <taxon>Sedoreoviridae</taxon>
        <taxon>Orbivirus</taxon>
        <taxon>Orbivirus changuinolaense</taxon>
    </lineage>
</organism>
<dbReference type="EMBL" id="KF668541">
    <property type="protein sequence ID" value="AGZ91935.1"/>
    <property type="molecule type" value="Genomic_RNA"/>
</dbReference>
<dbReference type="InterPro" id="IPR002630">
    <property type="entry name" value="Orbi_NS1"/>
</dbReference>
<evidence type="ECO:0000313" key="2">
    <source>
        <dbReference type="EMBL" id="AGZ91935.1"/>
    </source>
</evidence>
<reference evidence="2 3" key="1">
    <citation type="journal article" date="2014" name="J. Gen. Virol.">
        <title>Genetic and biological characterization of selected Changuinola viruses (Reoviridae, Orbivirus) from Brazil.</title>
        <authorList>
            <person name="Silva S.P."/>
            <person name="Dilcher M."/>
            <person name="Weber F."/>
            <person name="Hufert F.T."/>
            <person name="Weidmann M."/>
            <person name="Cardoso J.F."/>
            <person name="Carvalho V.L."/>
            <person name="Chiang J.O."/>
            <person name="Martins L.C."/>
            <person name="Lima C.P."/>
            <person name="Da Silva D.E."/>
            <person name="Vianez-Junior J.L."/>
            <person name="Popov V.L."/>
            <person name="Travassos da Rosa A.P."/>
            <person name="Tesh R.B."/>
            <person name="Vasconcelos P.F."/>
            <person name="Nunes M.R."/>
        </authorList>
    </citation>
    <scope>NUCLEOTIDE SEQUENCE [LARGE SCALE GENOMIC DNA]</scope>
    <source>
        <strain evidence="2">CGLV/BE AR 440489</strain>
    </source>
</reference>